<evidence type="ECO:0000259" key="9">
    <source>
        <dbReference type="Pfam" id="PF13886"/>
    </source>
</evidence>
<protein>
    <recommendedName>
        <fullName evidence="6">Transmembrane protein 198</fullName>
    </recommendedName>
</protein>
<keyword evidence="3 8" id="KW-0812">Transmembrane</keyword>
<evidence type="ECO:0000256" key="1">
    <source>
        <dbReference type="ARBA" id="ARBA00004141"/>
    </source>
</evidence>
<dbReference type="Gramene" id="CDF35871">
    <property type="protein sequence ID" value="CDF35871"/>
    <property type="gene ID" value="CHC_T00004003001"/>
</dbReference>
<comment type="similarity">
    <text evidence="2">Belongs to the TMEM198 family.</text>
</comment>
<feature type="transmembrane region" description="Helical" evidence="8">
    <location>
        <begin position="211"/>
        <end position="229"/>
    </location>
</feature>
<evidence type="ECO:0000256" key="4">
    <source>
        <dbReference type="ARBA" id="ARBA00022989"/>
    </source>
</evidence>
<dbReference type="OMA" id="MARSMTY"/>
<comment type="subcellular location">
    <subcellularLocation>
        <location evidence="1">Membrane</location>
        <topology evidence="1">Multi-pass membrane protein</topology>
    </subcellularLocation>
</comment>
<dbReference type="Proteomes" id="UP000012073">
    <property type="component" value="Unassembled WGS sequence"/>
</dbReference>
<evidence type="ECO:0000256" key="2">
    <source>
        <dbReference type="ARBA" id="ARBA00006244"/>
    </source>
</evidence>
<feature type="transmembrane region" description="Helical" evidence="8">
    <location>
        <begin position="111"/>
        <end position="131"/>
    </location>
</feature>
<gene>
    <name evidence="10" type="ORF">CHC_T00004003001</name>
</gene>
<reference evidence="11" key="1">
    <citation type="journal article" date="2013" name="Proc. Natl. Acad. Sci. U.S.A.">
        <title>Genome structure and metabolic features in the red seaweed Chondrus crispus shed light on evolution of the Archaeplastida.</title>
        <authorList>
            <person name="Collen J."/>
            <person name="Porcel B."/>
            <person name="Carre W."/>
            <person name="Ball S.G."/>
            <person name="Chaparro C."/>
            <person name="Tonon T."/>
            <person name="Barbeyron T."/>
            <person name="Michel G."/>
            <person name="Noel B."/>
            <person name="Valentin K."/>
            <person name="Elias M."/>
            <person name="Artiguenave F."/>
            <person name="Arun A."/>
            <person name="Aury J.M."/>
            <person name="Barbosa-Neto J.F."/>
            <person name="Bothwell J.H."/>
            <person name="Bouget F.Y."/>
            <person name="Brillet L."/>
            <person name="Cabello-Hurtado F."/>
            <person name="Capella-Gutierrez S."/>
            <person name="Charrier B."/>
            <person name="Cladiere L."/>
            <person name="Cock J.M."/>
            <person name="Coelho S.M."/>
            <person name="Colleoni C."/>
            <person name="Czjzek M."/>
            <person name="Da Silva C."/>
            <person name="Delage L."/>
            <person name="Denoeud F."/>
            <person name="Deschamps P."/>
            <person name="Dittami S.M."/>
            <person name="Gabaldon T."/>
            <person name="Gachon C.M."/>
            <person name="Groisillier A."/>
            <person name="Herve C."/>
            <person name="Jabbari K."/>
            <person name="Katinka M."/>
            <person name="Kloareg B."/>
            <person name="Kowalczyk N."/>
            <person name="Labadie K."/>
            <person name="Leblanc C."/>
            <person name="Lopez P.J."/>
            <person name="McLachlan D.H."/>
            <person name="Meslet-Cladiere L."/>
            <person name="Moustafa A."/>
            <person name="Nehr Z."/>
            <person name="Nyvall Collen P."/>
            <person name="Panaud O."/>
            <person name="Partensky F."/>
            <person name="Poulain J."/>
            <person name="Rensing S.A."/>
            <person name="Rousvoal S."/>
            <person name="Samson G."/>
            <person name="Symeonidi A."/>
            <person name="Weissenbach J."/>
            <person name="Zambounis A."/>
            <person name="Wincker P."/>
            <person name="Boyen C."/>
        </authorList>
    </citation>
    <scope>NUCLEOTIDE SEQUENCE [LARGE SCALE GENOMIC DNA]</scope>
    <source>
        <strain evidence="11">cv. Stackhouse</strain>
    </source>
</reference>
<keyword evidence="4 8" id="KW-1133">Transmembrane helix</keyword>
<evidence type="ECO:0000256" key="5">
    <source>
        <dbReference type="ARBA" id="ARBA00023136"/>
    </source>
</evidence>
<evidence type="ECO:0000256" key="7">
    <source>
        <dbReference type="SAM" id="MobiDB-lite"/>
    </source>
</evidence>
<dbReference type="AlphaFoldDB" id="R7QEI9"/>
<dbReference type="GO" id="GO:0005886">
    <property type="term" value="C:plasma membrane"/>
    <property type="evidence" value="ECO:0007669"/>
    <property type="project" value="TreeGrafter"/>
</dbReference>
<sequence length="336" mass="35265">MTVVDSVSGSANSLFTAVNAYAASHHDGLVALALFAGVIVAFSGRTILKPTVFLIGFAPTAVIITALGLALIAEEHPGTDRQSLLEAVVVALATLAGILVGVVMLRLLFGIATFMLCAGFGAVMVFVLHLFLMEPATGKNGQIVLYVIAIFASLLVGLFSVSYPETGIILGTAFDGAALSVYSLARFLGHRPNIFAADIPTATDAEPDSPWWAIGYAIATIVLGVFGGMSQRRVALADAIITRQRQIKDNPSEPTYDEEANIPYGSNLDEIDPLLAVAEPPRTPPYMKSSVSSPGSRYGALEQDNNQYSVVRNLGAGPLGQSEEDFPPAKGSNGPL</sequence>
<evidence type="ECO:0000256" key="6">
    <source>
        <dbReference type="ARBA" id="ARBA00049737"/>
    </source>
</evidence>
<dbReference type="InterPro" id="IPR040236">
    <property type="entry name" value="TMEM198"/>
</dbReference>
<name>R7QEI9_CHOCR</name>
<dbReference type="PANTHER" id="PTHR31247:SF5">
    <property type="entry name" value="DUF4203 DOMAIN-CONTAINING PROTEIN"/>
    <property type="match status" value="1"/>
</dbReference>
<evidence type="ECO:0000313" key="11">
    <source>
        <dbReference type="Proteomes" id="UP000012073"/>
    </source>
</evidence>
<feature type="domain" description="TM7S3/TM198-like" evidence="9">
    <location>
        <begin position="31"/>
        <end position="231"/>
    </location>
</feature>
<feature type="region of interest" description="Disordered" evidence="7">
    <location>
        <begin position="279"/>
        <end position="336"/>
    </location>
</feature>
<evidence type="ECO:0000313" key="10">
    <source>
        <dbReference type="EMBL" id="CDF35871.1"/>
    </source>
</evidence>
<evidence type="ECO:0000256" key="8">
    <source>
        <dbReference type="SAM" id="Phobius"/>
    </source>
</evidence>
<proteinExistence type="inferred from homology"/>
<dbReference type="GeneID" id="17323403"/>
<accession>R7QEI9</accession>
<keyword evidence="11" id="KW-1185">Reference proteome</keyword>
<dbReference type="EMBL" id="HG001750">
    <property type="protein sequence ID" value="CDF35871.1"/>
    <property type="molecule type" value="Genomic_DNA"/>
</dbReference>
<organism evidence="10 11">
    <name type="scientific">Chondrus crispus</name>
    <name type="common">Carrageen Irish moss</name>
    <name type="synonym">Polymorpha crispa</name>
    <dbReference type="NCBI Taxonomy" id="2769"/>
    <lineage>
        <taxon>Eukaryota</taxon>
        <taxon>Rhodophyta</taxon>
        <taxon>Florideophyceae</taxon>
        <taxon>Rhodymeniophycidae</taxon>
        <taxon>Gigartinales</taxon>
        <taxon>Gigartinaceae</taxon>
        <taxon>Chondrus</taxon>
    </lineage>
</organism>
<feature type="transmembrane region" description="Helical" evidence="8">
    <location>
        <begin position="53"/>
        <end position="72"/>
    </location>
</feature>
<dbReference type="RefSeq" id="XP_005715690.1">
    <property type="nucleotide sequence ID" value="XM_005715633.1"/>
</dbReference>
<dbReference type="InterPro" id="IPR025256">
    <property type="entry name" value="TM7S3/TM198-like_dom"/>
</dbReference>
<dbReference type="OrthoDB" id="4931at2759"/>
<feature type="transmembrane region" description="Helical" evidence="8">
    <location>
        <begin position="84"/>
        <end position="105"/>
    </location>
</feature>
<dbReference type="Pfam" id="PF13886">
    <property type="entry name" value="TM7S3_TM198"/>
    <property type="match status" value="1"/>
</dbReference>
<feature type="transmembrane region" description="Helical" evidence="8">
    <location>
        <begin position="29"/>
        <end position="47"/>
    </location>
</feature>
<evidence type="ECO:0000256" key="3">
    <source>
        <dbReference type="ARBA" id="ARBA00022692"/>
    </source>
</evidence>
<dbReference type="KEGG" id="ccp:CHC_T00004003001"/>
<keyword evidence="5 8" id="KW-0472">Membrane</keyword>
<feature type="transmembrane region" description="Helical" evidence="8">
    <location>
        <begin position="143"/>
        <end position="163"/>
    </location>
</feature>
<dbReference type="PANTHER" id="PTHR31247">
    <property type="entry name" value="TRANSMEMBRANE PROTEIN 198 FAMILY MEMBER"/>
    <property type="match status" value="1"/>
</dbReference>